<dbReference type="InterPro" id="IPR036397">
    <property type="entry name" value="RNaseH_sf"/>
</dbReference>
<dbReference type="Gene3D" id="3.30.420.10">
    <property type="entry name" value="Ribonuclease H-like superfamily/Ribonuclease H"/>
    <property type="match status" value="1"/>
</dbReference>
<evidence type="ECO:0000313" key="2">
    <source>
        <dbReference type="EMBL" id="QNT71347.1"/>
    </source>
</evidence>
<dbReference type="Pfam" id="PF13358">
    <property type="entry name" value="DDE_3"/>
    <property type="match status" value="1"/>
</dbReference>
<evidence type="ECO:0000313" key="3">
    <source>
        <dbReference type="Proteomes" id="UP000516369"/>
    </source>
</evidence>
<evidence type="ECO:0000259" key="1">
    <source>
        <dbReference type="Pfam" id="PF13358"/>
    </source>
</evidence>
<keyword evidence="3" id="KW-1185">Reference proteome</keyword>
<gene>
    <name evidence="2" type="ORF">HQ394_15020</name>
</gene>
<dbReference type="GO" id="GO:0003676">
    <property type="term" value="F:nucleic acid binding"/>
    <property type="evidence" value="ECO:0007669"/>
    <property type="project" value="InterPro"/>
</dbReference>
<sequence>MRRAIRASGATLLFLPKYSPDLNPIEQLFAKLKHCLRHAAERTRDALCRAIAEILDTISPTECTNYLANNGNARA</sequence>
<proteinExistence type="predicted"/>
<accession>A0A7H1N6L1</accession>
<dbReference type="Proteomes" id="UP000516369">
    <property type="component" value="Chromosome"/>
</dbReference>
<name>A0A7H1N6L1_9PROT</name>
<organism evidence="2 3">
    <name type="scientific">Defluviicoccus vanus</name>
    <dbReference type="NCBI Taxonomy" id="111831"/>
    <lineage>
        <taxon>Bacteria</taxon>
        <taxon>Pseudomonadati</taxon>
        <taxon>Pseudomonadota</taxon>
        <taxon>Alphaproteobacteria</taxon>
        <taxon>Rhodospirillales</taxon>
        <taxon>Rhodospirillaceae</taxon>
        <taxon>Defluviicoccus</taxon>
    </lineage>
</organism>
<dbReference type="AlphaFoldDB" id="A0A7H1N6L1"/>
<dbReference type="KEGG" id="dvn:HQ394_15020"/>
<dbReference type="EMBL" id="CP053923">
    <property type="protein sequence ID" value="QNT71347.1"/>
    <property type="molecule type" value="Genomic_DNA"/>
</dbReference>
<dbReference type="InterPro" id="IPR038717">
    <property type="entry name" value="Tc1-like_DDE_dom"/>
</dbReference>
<reference evidence="2 3" key="1">
    <citation type="submission" date="2020-05" db="EMBL/GenBank/DDBJ databases">
        <title>Complete closed genome sequence of Defluviicoccus vanus.</title>
        <authorList>
            <person name="Bessarab I."/>
            <person name="Arumugam K."/>
            <person name="Maszenan A.M."/>
            <person name="Seviour R.J."/>
            <person name="Williams R.B."/>
        </authorList>
    </citation>
    <scope>NUCLEOTIDE SEQUENCE [LARGE SCALE GENOMIC DNA]</scope>
    <source>
        <strain evidence="2 3">Ben 114</strain>
    </source>
</reference>
<feature type="domain" description="Tc1-like transposase DDE" evidence="1">
    <location>
        <begin position="3"/>
        <end position="47"/>
    </location>
</feature>
<protein>
    <submittedName>
        <fullName evidence="2">Transposase</fullName>
    </submittedName>
</protein>